<dbReference type="Gramene" id="PVH64639">
    <property type="protein sequence ID" value="PVH64639"/>
    <property type="gene ID" value="PAHAL_2G321000"/>
</dbReference>
<dbReference type="EMBL" id="CM008047">
    <property type="protein sequence ID" value="PVH64639.1"/>
    <property type="molecule type" value="Genomic_DNA"/>
</dbReference>
<dbReference type="Proteomes" id="UP000243499">
    <property type="component" value="Chromosome 2"/>
</dbReference>
<feature type="region of interest" description="Disordered" evidence="1">
    <location>
        <begin position="1"/>
        <end position="24"/>
    </location>
</feature>
<proteinExistence type="predicted"/>
<reference evidence="2" key="1">
    <citation type="submission" date="2018-04" db="EMBL/GenBank/DDBJ databases">
        <title>WGS assembly of Panicum hallii.</title>
        <authorList>
            <person name="Lovell J."/>
            <person name="Jenkins J."/>
            <person name="Lowry D."/>
            <person name="Mamidi S."/>
            <person name="Sreedasyam A."/>
            <person name="Weng X."/>
            <person name="Barry K."/>
            <person name="Bonette J."/>
            <person name="Campitelli B."/>
            <person name="Daum C."/>
            <person name="Gordon S."/>
            <person name="Gould B."/>
            <person name="Lipzen A."/>
            <person name="Macqueen A."/>
            <person name="Palacio-Mejia J."/>
            <person name="Plott C."/>
            <person name="Shakirov E."/>
            <person name="Shu S."/>
            <person name="Yoshinaga Y."/>
            <person name="Zane M."/>
            <person name="Rokhsar D."/>
            <person name="Grimwood J."/>
            <person name="Schmutz J."/>
            <person name="Juenger T."/>
        </authorList>
    </citation>
    <scope>NUCLEOTIDE SEQUENCE [LARGE SCALE GENOMIC DNA]</scope>
    <source>
        <strain evidence="2">FIL2</strain>
    </source>
</reference>
<sequence length="83" mass="8717">MRPAASSPAAGGVSPMWPPPAARSLQQLPTPPSLLHFHLPVAAAFELAFCCSTASAPHLLMEVWSRSSGTLLTLCCFDSVLGR</sequence>
<dbReference type="AlphaFoldDB" id="A0A2T8KR57"/>
<protein>
    <submittedName>
        <fullName evidence="2">Uncharacterized protein</fullName>
    </submittedName>
</protein>
<organism evidence="2">
    <name type="scientific">Panicum hallii</name>
    <dbReference type="NCBI Taxonomy" id="206008"/>
    <lineage>
        <taxon>Eukaryota</taxon>
        <taxon>Viridiplantae</taxon>
        <taxon>Streptophyta</taxon>
        <taxon>Embryophyta</taxon>
        <taxon>Tracheophyta</taxon>
        <taxon>Spermatophyta</taxon>
        <taxon>Magnoliopsida</taxon>
        <taxon>Liliopsida</taxon>
        <taxon>Poales</taxon>
        <taxon>Poaceae</taxon>
        <taxon>PACMAD clade</taxon>
        <taxon>Panicoideae</taxon>
        <taxon>Panicodae</taxon>
        <taxon>Paniceae</taxon>
        <taxon>Panicinae</taxon>
        <taxon>Panicum</taxon>
        <taxon>Panicum sect. Panicum</taxon>
    </lineage>
</organism>
<gene>
    <name evidence="2" type="ORF">PAHAL_2G321000</name>
</gene>
<evidence type="ECO:0000256" key="1">
    <source>
        <dbReference type="SAM" id="MobiDB-lite"/>
    </source>
</evidence>
<feature type="compositionally biased region" description="Low complexity" evidence="1">
    <location>
        <begin position="1"/>
        <end position="12"/>
    </location>
</feature>
<evidence type="ECO:0000313" key="2">
    <source>
        <dbReference type="EMBL" id="PVH64639.1"/>
    </source>
</evidence>
<name>A0A2T8KR57_9POAL</name>
<accession>A0A2T8KR57</accession>